<dbReference type="PANTHER" id="PTHR36439">
    <property type="entry name" value="BLL4334 PROTEIN"/>
    <property type="match status" value="1"/>
</dbReference>
<reference evidence="2" key="1">
    <citation type="journal article" date="2019" name="Int. J. Syst. Evol. Microbiol.">
        <title>The Global Catalogue of Microorganisms (GCM) 10K type strain sequencing project: providing services to taxonomists for standard genome sequencing and annotation.</title>
        <authorList>
            <consortium name="The Broad Institute Genomics Platform"/>
            <consortium name="The Broad Institute Genome Sequencing Center for Infectious Disease"/>
            <person name="Wu L."/>
            <person name="Ma J."/>
        </authorList>
    </citation>
    <scope>NUCLEOTIDE SEQUENCE [LARGE SCALE GENOMIC DNA]</scope>
    <source>
        <strain evidence="2">JCM 18326</strain>
    </source>
</reference>
<organism evidence="1 2">
    <name type="scientific">Algivirga pacifica</name>
    <dbReference type="NCBI Taxonomy" id="1162670"/>
    <lineage>
        <taxon>Bacteria</taxon>
        <taxon>Pseudomonadati</taxon>
        <taxon>Bacteroidota</taxon>
        <taxon>Cytophagia</taxon>
        <taxon>Cytophagales</taxon>
        <taxon>Flammeovirgaceae</taxon>
        <taxon>Algivirga</taxon>
    </lineage>
</organism>
<sequence>MNKHIAILRGINVGGKKRILMKDLKLLMEELGLQNVQTYIQSGNIIFHAPTTQSKETLEQMLETAIHKQYGFEVPVIVRQPQELLDIVKKLPYKEHGIEHLHLTFLKTTPTAEAIDTLHQHPKGGDLFSLLHQEVFIYCEGKYHQSKLSNQFFESRLKVKATTRNWKTILKLVTLSTSS</sequence>
<comment type="caution">
    <text evidence="1">The sequence shown here is derived from an EMBL/GenBank/DDBJ whole genome shotgun (WGS) entry which is preliminary data.</text>
</comment>
<accession>A0ABP9D2B8</accession>
<dbReference type="Proteomes" id="UP001500298">
    <property type="component" value="Unassembled WGS sequence"/>
</dbReference>
<dbReference type="PIRSF" id="PIRSF008502">
    <property type="entry name" value="UCP008502"/>
    <property type="match status" value="1"/>
</dbReference>
<dbReference type="SUPFAM" id="SSF160379">
    <property type="entry name" value="SP0830-like"/>
    <property type="match status" value="1"/>
</dbReference>
<evidence type="ECO:0000313" key="1">
    <source>
        <dbReference type="EMBL" id="GAA4824264.1"/>
    </source>
</evidence>
<gene>
    <name evidence="1" type="ORF">GCM10023331_06010</name>
</gene>
<dbReference type="InterPro" id="IPR012545">
    <property type="entry name" value="DUF1697"/>
</dbReference>
<keyword evidence="2" id="KW-1185">Reference proteome</keyword>
<dbReference type="RefSeq" id="WP_345369089.1">
    <property type="nucleotide sequence ID" value="NZ_BAABJX010000011.1"/>
</dbReference>
<protein>
    <submittedName>
        <fullName evidence="1">DUF1697 domain-containing protein</fullName>
    </submittedName>
</protein>
<proteinExistence type="predicted"/>
<dbReference type="Pfam" id="PF08002">
    <property type="entry name" value="DUF1697"/>
    <property type="match status" value="1"/>
</dbReference>
<evidence type="ECO:0000313" key="2">
    <source>
        <dbReference type="Proteomes" id="UP001500298"/>
    </source>
</evidence>
<name>A0ABP9D2B8_9BACT</name>
<dbReference type="Gene3D" id="3.30.70.1280">
    <property type="entry name" value="SP0830-like domains"/>
    <property type="match status" value="1"/>
</dbReference>
<dbReference type="EMBL" id="BAABJX010000011">
    <property type="protein sequence ID" value="GAA4824264.1"/>
    <property type="molecule type" value="Genomic_DNA"/>
</dbReference>
<dbReference type="PANTHER" id="PTHR36439:SF1">
    <property type="entry name" value="DUF1697 DOMAIN-CONTAINING PROTEIN"/>
    <property type="match status" value="1"/>
</dbReference>